<sequence>VAVFVLLGTSSQAADPYLPGEPVSGSFKDFAQGFLESHCFDCHDEETAKGDLNLVDLGPLDETNAAVWKSVWSQVTLQEMPPKKKSQPDIVDRLRFSDWIVGELQRGMKNKGGFRAHLDPSKGNFVSHDLLFGPLPKGIQLVPTSTPARIWRVTPQEHITRLNELINLEPEYNP</sequence>
<feature type="non-terminal residue" evidence="2">
    <location>
        <position position="174"/>
    </location>
</feature>
<evidence type="ECO:0000313" key="2">
    <source>
        <dbReference type="EMBL" id="SVC62475.1"/>
    </source>
</evidence>
<name>A0A382NQ56_9ZZZZ</name>
<dbReference type="EMBL" id="UINC01101568">
    <property type="protein sequence ID" value="SVC62475.1"/>
    <property type="molecule type" value="Genomic_DNA"/>
</dbReference>
<protein>
    <recommendedName>
        <fullName evidence="1">Cytochrome C Planctomycete-type domain-containing protein</fullName>
    </recommendedName>
</protein>
<dbReference type="AlphaFoldDB" id="A0A382NQ56"/>
<feature type="domain" description="Cytochrome C Planctomycete-type" evidence="1">
    <location>
        <begin position="39"/>
        <end position="83"/>
    </location>
</feature>
<proteinExistence type="predicted"/>
<organism evidence="2">
    <name type="scientific">marine metagenome</name>
    <dbReference type="NCBI Taxonomy" id="408172"/>
    <lineage>
        <taxon>unclassified sequences</taxon>
        <taxon>metagenomes</taxon>
        <taxon>ecological metagenomes</taxon>
    </lineage>
</organism>
<dbReference type="Pfam" id="PF07635">
    <property type="entry name" value="PSCyt1"/>
    <property type="match status" value="1"/>
</dbReference>
<feature type="non-terminal residue" evidence="2">
    <location>
        <position position="1"/>
    </location>
</feature>
<evidence type="ECO:0000259" key="1">
    <source>
        <dbReference type="Pfam" id="PF07635"/>
    </source>
</evidence>
<reference evidence="2" key="1">
    <citation type="submission" date="2018-05" db="EMBL/GenBank/DDBJ databases">
        <authorList>
            <person name="Lanie J.A."/>
            <person name="Ng W.-L."/>
            <person name="Kazmierczak K.M."/>
            <person name="Andrzejewski T.M."/>
            <person name="Davidsen T.M."/>
            <person name="Wayne K.J."/>
            <person name="Tettelin H."/>
            <person name="Glass J.I."/>
            <person name="Rusch D."/>
            <person name="Podicherti R."/>
            <person name="Tsui H.-C.T."/>
            <person name="Winkler M.E."/>
        </authorList>
    </citation>
    <scope>NUCLEOTIDE SEQUENCE</scope>
</reference>
<dbReference type="InterPro" id="IPR011429">
    <property type="entry name" value="Cyt_c_Planctomycete-type"/>
</dbReference>
<gene>
    <name evidence="2" type="ORF">METZ01_LOCUS315329</name>
</gene>
<accession>A0A382NQ56</accession>